<dbReference type="Proteomes" id="UP000253490">
    <property type="component" value="Unassembled WGS sequence"/>
</dbReference>
<dbReference type="EC" id="2.7.2.1" evidence="7"/>
<feature type="binding site" evidence="7">
    <location>
        <position position="384"/>
    </location>
    <ligand>
        <name>Mg(2+)</name>
        <dbReference type="ChEBI" id="CHEBI:18420"/>
    </ligand>
</feature>
<dbReference type="GO" id="GO:0005737">
    <property type="term" value="C:cytoplasm"/>
    <property type="evidence" value="ECO:0007669"/>
    <property type="project" value="UniProtKB-SubCell"/>
</dbReference>
<dbReference type="PROSITE" id="PS01076">
    <property type="entry name" value="ACETATE_KINASE_2"/>
    <property type="match status" value="1"/>
</dbReference>
<comment type="subcellular location">
    <subcellularLocation>
        <location evidence="7">Cytoplasm</location>
    </subcellularLocation>
</comment>
<feature type="binding site" evidence="7">
    <location>
        <position position="14"/>
    </location>
    <ligand>
        <name>ATP</name>
        <dbReference type="ChEBI" id="CHEBI:30616"/>
    </ligand>
</feature>
<keyword evidence="10" id="KW-1185">Reference proteome</keyword>
<feature type="binding site" evidence="7">
    <location>
        <begin position="331"/>
        <end position="335"/>
    </location>
    <ligand>
        <name>ATP</name>
        <dbReference type="ChEBI" id="CHEBI:30616"/>
    </ligand>
</feature>
<dbReference type="OrthoDB" id="9802453at2"/>
<evidence type="ECO:0000256" key="3">
    <source>
        <dbReference type="ARBA" id="ARBA00022679"/>
    </source>
</evidence>
<dbReference type="PANTHER" id="PTHR21060">
    <property type="entry name" value="ACETATE KINASE"/>
    <property type="match status" value="1"/>
</dbReference>
<keyword evidence="7" id="KW-0479">Metal-binding</keyword>
<dbReference type="GO" id="GO:0006085">
    <property type="term" value="P:acetyl-CoA biosynthetic process"/>
    <property type="evidence" value="ECO:0007669"/>
    <property type="project" value="UniProtKB-UniRule"/>
</dbReference>
<name>A0A366IEY7_9FIRM</name>
<feature type="binding site" evidence="7">
    <location>
        <position position="91"/>
    </location>
    <ligand>
        <name>substrate</name>
    </ligand>
</feature>
<dbReference type="NCBIfam" id="TIGR00016">
    <property type="entry name" value="ackA"/>
    <property type="match status" value="1"/>
</dbReference>
<dbReference type="GO" id="GO:0008776">
    <property type="term" value="F:acetate kinase activity"/>
    <property type="evidence" value="ECO:0007669"/>
    <property type="project" value="UniProtKB-UniRule"/>
</dbReference>
<evidence type="ECO:0000313" key="10">
    <source>
        <dbReference type="Proteomes" id="UP000253490"/>
    </source>
</evidence>
<dbReference type="InterPro" id="IPR043129">
    <property type="entry name" value="ATPase_NBD"/>
</dbReference>
<keyword evidence="6 7" id="KW-0067">ATP-binding</keyword>
<dbReference type="GO" id="GO:0000287">
    <property type="term" value="F:magnesium ion binding"/>
    <property type="evidence" value="ECO:0007669"/>
    <property type="project" value="UniProtKB-UniRule"/>
</dbReference>
<proteinExistence type="inferred from homology"/>
<keyword evidence="5 7" id="KW-0418">Kinase</keyword>
<dbReference type="InterPro" id="IPR000890">
    <property type="entry name" value="Aliphatic_acid_kin_short-chain"/>
</dbReference>
<feature type="site" description="Transition state stabilizer" evidence="7">
    <location>
        <position position="241"/>
    </location>
</feature>
<evidence type="ECO:0000256" key="2">
    <source>
        <dbReference type="ARBA" id="ARBA00022490"/>
    </source>
</evidence>
<comment type="pathway">
    <text evidence="7">Metabolic intermediate biosynthesis; acetyl-CoA biosynthesis; acetyl-CoA from acetate: step 1/2.</text>
</comment>
<organism evidence="9 10">
    <name type="scientific">Alkalibaculum bacchi</name>
    <dbReference type="NCBI Taxonomy" id="645887"/>
    <lineage>
        <taxon>Bacteria</taxon>
        <taxon>Bacillati</taxon>
        <taxon>Bacillota</taxon>
        <taxon>Clostridia</taxon>
        <taxon>Eubacteriales</taxon>
        <taxon>Eubacteriaceae</taxon>
        <taxon>Alkalibaculum</taxon>
    </lineage>
</organism>
<keyword evidence="4 7" id="KW-0547">Nucleotide-binding</keyword>
<keyword evidence="7" id="KW-0460">Magnesium</keyword>
<keyword evidence="3 7" id="KW-0808">Transferase</keyword>
<comment type="cofactor">
    <cofactor evidence="7">
        <name>Mg(2+)</name>
        <dbReference type="ChEBI" id="CHEBI:18420"/>
    </cofactor>
    <cofactor evidence="7">
        <name>Mn(2+)</name>
        <dbReference type="ChEBI" id="CHEBI:29035"/>
    </cofactor>
    <text evidence="7">Mg(2+). Can also accept Mn(2+).</text>
</comment>
<feature type="binding site" evidence="7">
    <location>
        <begin position="283"/>
        <end position="285"/>
    </location>
    <ligand>
        <name>ATP</name>
        <dbReference type="ChEBI" id="CHEBI:30616"/>
    </ligand>
</feature>
<dbReference type="UniPathway" id="UPA00340">
    <property type="reaction ID" value="UER00458"/>
</dbReference>
<dbReference type="InterPro" id="IPR023865">
    <property type="entry name" value="Aliphatic_acid_kinase_CS"/>
</dbReference>
<evidence type="ECO:0000256" key="6">
    <source>
        <dbReference type="ARBA" id="ARBA00022840"/>
    </source>
</evidence>
<dbReference type="AlphaFoldDB" id="A0A366IEY7"/>
<dbReference type="SUPFAM" id="SSF53067">
    <property type="entry name" value="Actin-like ATPase domain"/>
    <property type="match status" value="2"/>
</dbReference>
<dbReference type="PANTHER" id="PTHR21060:SF15">
    <property type="entry name" value="ACETATE KINASE-RELATED"/>
    <property type="match status" value="1"/>
</dbReference>
<feature type="binding site" evidence="7">
    <location>
        <begin position="208"/>
        <end position="212"/>
    </location>
    <ligand>
        <name>ATP</name>
        <dbReference type="ChEBI" id="CHEBI:30616"/>
    </ligand>
</feature>
<dbReference type="InterPro" id="IPR004372">
    <property type="entry name" value="Ac/propionate_kinase"/>
</dbReference>
<evidence type="ECO:0000256" key="4">
    <source>
        <dbReference type="ARBA" id="ARBA00022741"/>
    </source>
</evidence>
<dbReference type="PIRSF" id="PIRSF000722">
    <property type="entry name" value="Acetate_prop_kin"/>
    <property type="match status" value="1"/>
</dbReference>
<dbReference type="Pfam" id="PF00871">
    <property type="entry name" value="Acetate_kinase"/>
    <property type="match status" value="1"/>
</dbReference>
<evidence type="ECO:0000256" key="8">
    <source>
        <dbReference type="RuleBase" id="RU003835"/>
    </source>
</evidence>
<feature type="active site" description="Proton donor/acceptor" evidence="7">
    <location>
        <position position="148"/>
    </location>
</feature>
<comment type="catalytic activity">
    <reaction evidence="7">
        <text>acetate + ATP = acetyl phosphate + ADP</text>
        <dbReference type="Rhea" id="RHEA:11352"/>
        <dbReference type="ChEBI" id="CHEBI:22191"/>
        <dbReference type="ChEBI" id="CHEBI:30089"/>
        <dbReference type="ChEBI" id="CHEBI:30616"/>
        <dbReference type="ChEBI" id="CHEBI:456216"/>
        <dbReference type="EC" id="2.7.2.1"/>
    </reaction>
</comment>
<protein>
    <recommendedName>
        <fullName evidence="7">Acetate kinase</fullName>
        <ecNumber evidence="7">2.7.2.1</ecNumber>
    </recommendedName>
    <alternativeName>
        <fullName evidence="7">Acetokinase</fullName>
    </alternativeName>
</protein>
<reference evidence="9 10" key="1">
    <citation type="submission" date="2018-06" db="EMBL/GenBank/DDBJ databases">
        <title>Genomic Encyclopedia of Type Strains, Phase IV (KMG-IV): sequencing the most valuable type-strain genomes for metagenomic binning, comparative biology and taxonomic classification.</title>
        <authorList>
            <person name="Goeker M."/>
        </authorList>
    </citation>
    <scope>NUCLEOTIDE SEQUENCE [LARGE SCALE GENOMIC DNA]</scope>
    <source>
        <strain evidence="9 10">DSM 22112</strain>
    </source>
</reference>
<dbReference type="PROSITE" id="PS01075">
    <property type="entry name" value="ACETATE_KINASE_1"/>
    <property type="match status" value="1"/>
</dbReference>
<comment type="subunit">
    <text evidence="7">Homodimer.</text>
</comment>
<keyword evidence="2 7" id="KW-0963">Cytoplasm</keyword>
<evidence type="ECO:0000256" key="5">
    <source>
        <dbReference type="ARBA" id="ARBA00022777"/>
    </source>
</evidence>
<accession>A0A366IEY7</accession>
<feature type="binding site" evidence="7">
    <location>
        <position position="7"/>
    </location>
    <ligand>
        <name>Mg(2+)</name>
        <dbReference type="ChEBI" id="CHEBI:18420"/>
    </ligand>
</feature>
<dbReference type="GO" id="GO:0005524">
    <property type="term" value="F:ATP binding"/>
    <property type="evidence" value="ECO:0007669"/>
    <property type="project" value="UniProtKB-KW"/>
</dbReference>
<evidence type="ECO:0000256" key="1">
    <source>
        <dbReference type="ARBA" id="ARBA00008748"/>
    </source>
</evidence>
<dbReference type="EMBL" id="QNRX01000003">
    <property type="protein sequence ID" value="RBP68282.1"/>
    <property type="molecule type" value="Genomic_DNA"/>
</dbReference>
<evidence type="ECO:0000256" key="7">
    <source>
        <dbReference type="HAMAP-Rule" id="MF_00020"/>
    </source>
</evidence>
<comment type="function">
    <text evidence="7">Catalyzes the formation of acetyl phosphate from acetate and ATP. Can also catalyze the reverse reaction.</text>
</comment>
<dbReference type="CDD" id="cd24010">
    <property type="entry name" value="ASKHA_NBD_AcK_PK"/>
    <property type="match status" value="1"/>
</dbReference>
<gene>
    <name evidence="7" type="primary">ackA</name>
    <name evidence="9" type="ORF">DES36_10343</name>
</gene>
<comment type="caution">
    <text evidence="9">The sequence shown here is derived from an EMBL/GenBank/DDBJ whole genome shotgun (WGS) entry which is preliminary data.</text>
</comment>
<dbReference type="HAMAP" id="MF_00020">
    <property type="entry name" value="Acetate_kinase"/>
    <property type="match status" value="1"/>
</dbReference>
<feature type="site" description="Transition state stabilizer" evidence="7">
    <location>
        <position position="180"/>
    </location>
</feature>
<dbReference type="PRINTS" id="PR00471">
    <property type="entry name" value="ACETATEKNASE"/>
</dbReference>
<dbReference type="RefSeq" id="WP_113919717.1">
    <property type="nucleotide sequence ID" value="NZ_QNRX01000003.1"/>
</dbReference>
<dbReference type="GO" id="GO:0006083">
    <property type="term" value="P:acetate metabolic process"/>
    <property type="evidence" value="ECO:0007669"/>
    <property type="project" value="TreeGrafter"/>
</dbReference>
<comment type="similarity">
    <text evidence="1 7 8">Belongs to the acetokinase family.</text>
</comment>
<dbReference type="Gene3D" id="3.30.420.40">
    <property type="match status" value="2"/>
</dbReference>
<sequence length="398" mass="43034">MNILVINCGSSSLKYQLINMNNEEVIAKGLAEKIGLEDSIFSHTPVGKDKVVKNGKLNDHQEALNLVMKSLVDENCGVIKSLNEIDAVGHRIVHGGEFYSSSVLIDEKVIEAIEKCVELAPLHNPANILGITACQALLPGVPMVAVFDTAFHQTMPQEAYTYALPYEYYEKYKVRKYGFHGTSHKYVSGRAAHILDKPIEELKLVSCHLGNGASLTAVKYGESVDTTMGFTPLEGLAMGTRCGNIDPSIVTFLQDKENLTARDLDTIMNKKSGVLGISGVSSDFRDIENAGEGGNERAKLALAVFIYKVKTAIGSYVAAMNGVDAIIFTAGLGENSATSRKAICEGLTYLGLAIDDDKNGMRGEEIIISTPESKVKVIVIPTDEEMAIARDTKDIIGK</sequence>
<evidence type="ECO:0000313" key="9">
    <source>
        <dbReference type="EMBL" id="RBP68282.1"/>
    </source>
</evidence>